<accession>A0A3M0HWM3</accession>
<name>A0A3M0HWM3_9ACTN</name>
<keyword evidence="1" id="KW-0472">Membrane</keyword>
<dbReference type="RefSeq" id="WP_121895075.1">
    <property type="nucleotide sequence ID" value="NZ_PENI01000047.1"/>
</dbReference>
<keyword evidence="3" id="KW-1185">Reference proteome</keyword>
<proteinExistence type="predicted"/>
<evidence type="ECO:0000313" key="3">
    <source>
        <dbReference type="Proteomes" id="UP000270471"/>
    </source>
</evidence>
<evidence type="ECO:0000256" key="1">
    <source>
        <dbReference type="SAM" id="Phobius"/>
    </source>
</evidence>
<comment type="caution">
    <text evidence="2">The sequence shown here is derived from an EMBL/GenBank/DDBJ whole genome shotgun (WGS) entry which is preliminary data.</text>
</comment>
<dbReference type="Proteomes" id="UP000270471">
    <property type="component" value="Unassembled WGS sequence"/>
</dbReference>
<protein>
    <submittedName>
        <fullName evidence="2">Uncharacterized protein</fullName>
    </submittedName>
</protein>
<dbReference type="OrthoDB" id="4330282at2"/>
<keyword evidence="1" id="KW-0812">Transmembrane</keyword>
<keyword evidence="1" id="KW-1133">Transmembrane helix</keyword>
<dbReference type="EMBL" id="PENI01000047">
    <property type="protein sequence ID" value="RMB80122.1"/>
    <property type="molecule type" value="Genomic_DNA"/>
</dbReference>
<dbReference type="AlphaFoldDB" id="A0A3M0HWM3"/>
<organism evidence="2 3">
    <name type="scientific">Streptomyces shenzhenensis</name>
    <dbReference type="NCBI Taxonomy" id="943815"/>
    <lineage>
        <taxon>Bacteria</taxon>
        <taxon>Bacillati</taxon>
        <taxon>Actinomycetota</taxon>
        <taxon>Actinomycetes</taxon>
        <taxon>Kitasatosporales</taxon>
        <taxon>Streptomycetaceae</taxon>
        <taxon>Streptomyces</taxon>
    </lineage>
</organism>
<gene>
    <name evidence="2" type="ORF">CTZ28_41995</name>
</gene>
<feature type="transmembrane region" description="Helical" evidence="1">
    <location>
        <begin position="32"/>
        <end position="50"/>
    </location>
</feature>
<reference evidence="2 3" key="1">
    <citation type="submission" date="2017-11" db="EMBL/GenBank/DDBJ databases">
        <title>Draft genome of actinobacteria isolated from guarana (Paullinia cupana (Mart.) Ducke.</title>
        <authorList>
            <person name="Siqueira K.A."/>
            <person name="Liotti R.G."/>
            <person name="Mendes T.A.O."/>
            <person name="Soares M.A."/>
        </authorList>
    </citation>
    <scope>NUCLEOTIDE SEQUENCE [LARGE SCALE GENOMIC DNA]</scope>
    <source>
        <strain evidence="2 3">193</strain>
    </source>
</reference>
<sequence length="116" mass="12202">MSRLAGLLHTAYGALFGWLAWCAVQSARNDALWACAAFAAGSCFVLVAVIREGDLTDARRREAVRARRDAHLHPADASAAAAAVALAGWCCTAWAATAGTEHDPACRHRGPRSNTA</sequence>
<evidence type="ECO:0000313" key="2">
    <source>
        <dbReference type="EMBL" id="RMB80122.1"/>
    </source>
</evidence>